<feature type="binding site" evidence="3">
    <location>
        <position position="329"/>
    </location>
    <ligand>
        <name>CTP</name>
        <dbReference type="ChEBI" id="CHEBI:37563"/>
    </ligand>
</feature>
<dbReference type="Pfam" id="PF02441">
    <property type="entry name" value="Flavoprotein"/>
    <property type="match status" value="1"/>
</dbReference>
<dbReference type="Gene3D" id="3.40.50.1950">
    <property type="entry name" value="Flavin prenyltransferase-like"/>
    <property type="match status" value="1"/>
</dbReference>
<keyword evidence="2 3" id="KW-0456">Lyase</keyword>
<comment type="caution">
    <text evidence="7">The sequence shown here is derived from an EMBL/GenBank/DDBJ whole genome shotgun (WGS) entry which is preliminary data.</text>
</comment>
<dbReference type="PANTHER" id="PTHR14359">
    <property type="entry name" value="HOMO-OLIGOMERIC FLAVIN CONTAINING CYS DECARBOXYLASE FAMILY"/>
    <property type="match status" value="1"/>
</dbReference>
<feature type="region of interest" description="Phosphopantothenoylcysteine decarboxylase" evidence="3">
    <location>
        <begin position="1"/>
        <end position="194"/>
    </location>
</feature>
<keyword evidence="3 4" id="KW-0285">Flavoprotein</keyword>
<comment type="cofactor">
    <cofactor evidence="3">
        <name>Mg(2+)</name>
        <dbReference type="ChEBI" id="CHEBI:18420"/>
    </cofactor>
</comment>
<accession>A0ABW1R951</accession>
<dbReference type="HAMAP" id="MF_02225">
    <property type="entry name" value="CoaBC"/>
    <property type="match status" value="1"/>
</dbReference>
<dbReference type="NCBIfam" id="TIGR00521">
    <property type="entry name" value="coaBC_dfp"/>
    <property type="match status" value="1"/>
</dbReference>
<dbReference type="Pfam" id="PF04127">
    <property type="entry name" value="DFP"/>
    <property type="match status" value="1"/>
</dbReference>
<comment type="similarity">
    <text evidence="3 4">In the C-terminal section; belongs to the PPC synthetase family.</text>
</comment>
<keyword evidence="3" id="KW-0479">Metal-binding</keyword>
<keyword evidence="8" id="KW-1185">Reference proteome</keyword>
<feature type="domain" description="DNA/pantothenate metabolism flavoprotein C-terminal" evidence="6">
    <location>
        <begin position="190"/>
        <end position="398"/>
    </location>
</feature>
<organism evidence="7 8">
    <name type="scientific">Lactiplantibacillus dongliensis</name>
    <dbReference type="NCBI Taxonomy" id="2559919"/>
    <lineage>
        <taxon>Bacteria</taxon>
        <taxon>Bacillati</taxon>
        <taxon>Bacillota</taxon>
        <taxon>Bacilli</taxon>
        <taxon>Lactobacillales</taxon>
        <taxon>Lactobacillaceae</taxon>
        <taxon>Lactiplantibacillus</taxon>
    </lineage>
</organism>
<dbReference type="InterPro" id="IPR003382">
    <property type="entry name" value="Flavoprotein"/>
</dbReference>
<comment type="catalytic activity">
    <reaction evidence="3 4">
        <text>(R)-4'-phosphopantothenate + L-cysteine + CTP = N-[(R)-4-phosphopantothenoyl]-L-cysteine + CMP + diphosphate + H(+)</text>
        <dbReference type="Rhea" id="RHEA:19397"/>
        <dbReference type="ChEBI" id="CHEBI:10986"/>
        <dbReference type="ChEBI" id="CHEBI:15378"/>
        <dbReference type="ChEBI" id="CHEBI:33019"/>
        <dbReference type="ChEBI" id="CHEBI:35235"/>
        <dbReference type="ChEBI" id="CHEBI:37563"/>
        <dbReference type="ChEBI" id="CHEBI:59458"/>
        <dbReference type="ChEBI" id="CHEBI:60377"/>
        <dbReference type="EC" id="6.3.2.5"/>
    </reaction>
</comment>
<dbReference type="RefSeq" id="WP_137639808.1">
    <property type="nucleotide sequence ID" value="NZ_BJDK01000010.1"/>
</dbReference>
<dbReference type="Gene3D" id="3.40.50.10300">
    <property type="entry name" value="CoaB-like"/>
    <property type="match status" value="1"/>
</dbReference>
<feature type="binding site" evidence="3">
    <location>
        <position position="293"/>
    </location>
    <ligand>
        <name>CTP</name>
        <dbReference type="ChEBI" id="CHEBI:37563"/>
    </ligand>
</feature>
<keyword evidence="3" id="KW-0460">Magnesium</keyword>
<dbReference type="PANTHER" id="PTHR14359:SF6">
    <property type="entry name" value="PHOSPHOPANTOTHENOYLCYSTEINE DECARBOXYLASE"/>
    <property type="match status" value="1"/>
</dbReference>
<dbReference type="GO" id="GO:0004633">
    <property type="term" value="F:phosphopantothenoylcysteine decarboxylase activity"/>
    <property type="evidence" value="ECO:0007669"/>
    <property type="project" value="UniProtKB-EC"/>
</dbReference>
<keyword evidence="3 4" id="KW-0288">FMN</keyword>
<dbReference type="InterPro" id="IPR007085">
    <property type="entry name" value="DNA/pantothenate-metab_flavo_C"/>
</dbReference>
<dbReference type="InterPro" id="IPR035929">
    <property type="entry name" value="CoaB-like_sf"/>
</dbReference>
<comment type="pathway">
    <text evidence="3 4">Cofactor biosynthesis; coenzyme A biosynthesis; CoA from (R)-pantothenate: step 3/5.</text>
</comment>
<evidence type="ECO:0000313" key="8">
    <source>
        <dbReference type="Proteomes" id="UP001596253"/>
    </source>
</evidence>
<feature type="binding site" evidence="3">
    <location>
        <position position="283"/>
    </location>
    <ligand>
        <name>CTP</name>
        <dbReference type="ChEBI" id="CHEBI:37563"/>
    </ligand>
</feature>
<keyword evidence="1 3" id="KW-0210">Decarboxylase</keyword>
<keyword evidence="3 4" id="KW-0436">Ligase</keyword>
<protein>
    <recommendedName>
        <fullName evidence="3">Coenzyme A biosynthesis bifunctional protein CoaBC</fullName>
    </recommendedName>
    <alternativeName>
        <fullName evidence="3">DNA/pantothenate metabolism flavoprotein</fullName>
    </alternativeName>
    <alternativeName>
        <fullName evidence="3">Phosphopantothenoylcysteine synthetase/decarboxylase</fullName>
        <shortName evidence="3">PPCS-PPCDC</shortName>
    </alternativeName>
    <domain>
        <recommendedName>
            <fullName evidence="3">Phosphopantothenoylcysteine decarboxylase</fullName>
            <shortName evidence="3">PPC decarboxylase</shortName>
            <shortName evidence="3">PPC-DC</shortName>
            <ecNumber evidence="3">4.1.1.36</ecNumber>
        </recommendedName>
        <alternativeName>
            <fullName evidence="3">CoaC</fullName>
        </alternativeName>
    </domain>
    <domain>
        <recommendedName>
            <fullName evidence="3">Phosphopantothenate--cysteine ligase</fullName>
            <ecNumber evidence="3">6.3.2.5</ecNumber>
        </recommendedName>
        <alternativeName>
            <fullName evidence="3">CoaB</fullName>
        </alternativeName>
        <alternativeName>
            <fullName evidence="3">Phosphopantothenoylcysteine synthetase</fullName>
            <shortName evidence="3">PPC synthetase</shortName>
            <shortName evidence="3">PPC-S</shortName>
        </alternativeName>
    </domain>
</protein>
<comment type="catalytic activity">
    <reaction evidence="3 4">
        <text>N-[(R)-4-phosphopantothenoyl]-L-cysteine + H(+) = (R)-4'-phosphopantetheine + CO2</text>
        <dbReference type="Rhea" id="RHEA:16793"/>
        <dbReference type="ChEBI" id="CHEBI:15378"/>
        <dbReference type="ChEBI" id="CHEBI:16526"/>
        <dbReference type="ChEBI" id="CHEBI:59458"/>
        <dbReference type="ChEBI" id="CHEBI:61723"/>
        <dbReference type="EC" id="4.1.1.36"/>
    </reaction>
</comment>
<evidence type="ECO:0000256" key="2">
    <source>
        <dbReference type="ARBA" id="ARBA00023239"/>
    </source>
</evidence>
<dbReference type="EC" id="6.3.2.5" evidence="3"/>
<dbReference type="SUPFAM" id="SSF102645">
    <property type="entry name" value="CoaB-like"/>
    <property type="match status" value="1"/>
</dbReference>
<comment type="cofactor">
    <cofactor evidence="3">
        <name>FMN</name>
        <dbReference type="ChEBI" id="CHEBI:58210"/>
    </cofactor>
    <text evidence="3">Binds 1 FMN per subunit.</text>
</comment>
<reference evidence="8" key="1">
    <citation type="journal article" date="2019" name="Int. J. Syst. Evol. Microbiol.">
        <title>The Global Catalogue of Microorganisms (GCM) 10K type strain sequencing project: providing services to taxonomists for standard genome sequencing and annotation.</title>
        <authorList>
            <consortium name="The Broad Institute Genomics Platform"/>
            <consortium name="The Broad Institute Genome Sequencing Center for Infectious Disease"/>
            <person name="Wu L."/>
            <person name="Ma J."/>
        </authorList>
    </citation>
    <scope>NUCLEOTIDE SEQUENCE [LARGE SCALE GENOMIC DNA]</scope>
    <source>
        <strain evidence="8">CCM 8932</strain>
    </source>
</reference>
<keyword evidence="3" id="KW-0511">Multifunctional enzyme</keyword>
<evidence type="ECO:0000259" key="6">
    <source>
        <dbReference type="Pfam" id="PF04127"/>
    </source>
</evidence>
<evidence type="ECO:0000313" key="7">
    <source>
        <dbReference type="EMBL" id="MFC6165202.1"/>
    </source>
</evidence>
<proteinExistence type="inferred from homology"/>
<feature type="region of interest" description="Phosphopantothenate--cysteine ligase" evidence="3">
    <location>
        <begin position="195"/>
        <end position="404"/>
    </location>
</feature>
<evidence type="ECO:0000256" key="3">
    <source>
        <dbReference type="HAMAP-Rule" id="MF_02225"/>
    </source>
</evidence>
<name>A0ABW1R951_9LACO</name>
<comment type="pathway">
    <text evidence="3 4">Cofactor biosynthesis; coenzyme A biosynthesis; CoA from (R)-pantothenate: step 2/5.</text>
</comment>
<dbReference type="EC" id="4.1.1.36" evidence="3"/>
<feature type="binding site" evidence="3">
    <location>
        <position position="343"/>
    </location>
    <ligand>
        <name>CTP</name>
        <dbReference type="ChEBI" id="CHEBI:37563"/>
    </ligand>
</feature>
<gene>
    <name evidence="3 7" type="primary">coaBC</name>
    <name evidence="7" type="ORF">ACFP3T_11015</name>
</gene>
<dbReference type="Proteomes" id="UP001596253">
    <property type="component" value="Unassembled WGS sequence"/>
</dbReference>
<dbReference type="SUPFAM" id="SSF52507">
    <property type="entry name" value="Homo-oligomeric flavin-containing Cys decarboxylases, HFCD"/>
    <property type="match status" value="1"/>
</dbReference>
<dbReference type="InterPro" id="IPR036551">
    <property type="entry name" value="Flavin_trans-like"/>
</dbReference>
<feature type="domain" description="Flavoprotein" evidence="5">
    <location>
        <begin position="8"/>
        <end position="180"/>
    </location>
</feature>
<comment type="function">
    <text evidence="3">Catalyzes two sequential steps in the biosynthesis of coenzyme A. In the first step cysteine is conjugated to 4'-phosphopantothenate to form 4-phosphopantothenoylcysteine. In the second step the latter compound is decarboxylated to form 4'-phosphopantotheine.</text>
</comment>
<comment type="function">
    <text evidence="4">Catalyzes two steps in the biosynthesis of coenzyme A. In the first step cysteine is conjugated to 4'-phosphopantothenate to form 4-phosphopantothenoylcysteine, in the latter compound is decarboxylated to form 4'-phosphopantotheine.</text>
</comment>
<dbReference type="GO" id="GO:0004632">
    <property type="term" value="F:phosphopantothenate--cysteine ligase activity"/>
    <property type="evidence" value="ECO:0007669"/>
    <property type="project" value="UniProtKB-EC"/>
</dbReference>
<dbReference type="InterPro" id="IPR005252">
    <property type="entry name" value="CoaBC"/>
</dbReference>
<evidence type="ECO:0000256" key="1">
    <source>
        <dbReference type="ARBA" id="ARBA00022793"/>
    </source>
</evidence>
<dbReference type="EMBL" id="JBHSSD010000043">
    <property type="protein sequence ID" value="MFC6165202.1"/>
    <property type="molecule type" value="Genomic_DNA"/>
</dbReference>
<sequence length="404" mass="43328">MSIWQDQHVTVVVSGGIASYKAIYLVRQLMKQGATVRVTMTAHATEFVTPLTFQTLTQQPVFSDEFTMQDPKHVGHVALADWTDLMIMVPATANLIAKVANGIADDAATTTILATTAPKYVVPAMNSHMYANPATQRNLAQLQTDGLQVLTPATGMLAEGYVGRGRMPEPDEIVDWLTQTLIDQQTDLPLHGKKVLVTAGGTREMIDPVRYISNRSSGKMGYAMATVARELGAEVTLISTPTALTQPAGVQYIEVLSAAELLTQVTAKFATTDMLVMAAAVSDYRPVKAVDQKIKKQPGQTGLTLELTETADILKQLAAQKTGQFVIGFAAETQHLLANAEKKLAEKKLDMLVANDVSQPGVGFNGDTNQVTLLTPNSTPVTTNLLSKTEIAHSVLTAAINRGA</sequence>
<comment type="caution">
    <text evidence="3">Lacks conserved residue(s) required for the propagation of feature annotation.</text>
</comment>
<evidence type="ECO:0000256" key="4">
    <source>
        <dbReference type="RuleBase" id="RU364078"/>
    </source>
</evidence>
<evidence type="ECO:0000259" key="5">
    <source>
        <dbReference type="Pfam" id="PF02441"/>
    </source>
</evidence>
<comment type="similarity">
    <text evidence="3 4">In the N-terminal section; belongs to the HFCD (homo-oligomeric flavin containing Cys decarboxylase) superfamily.</text>
</comment>
<feature type="binding site" evidence="3">
    <location>
        <position position="347"/>
    </location>
    <ligand>
        <name>CTP</name>
        <dbReference type="ChEBI" id="CHEBI:37563"/>
    </ligand>
</feature>